<dbReference type="SUPFAM" id="SSF103378">
    <property type="entry name" value="2-methylcitrate dehydratase PrpD"/>
    <property type="match status" value="1"/>
</dbReference>
<feature type="domain" description="MmgE/PrpD C-terminal" evidence="3">
    <location>
        <begin position="287"/>
        <end position="446"/>
    </location>
</feature>
<evidence type="ECO:0000313" key="4">
    <source>
        <dbReference type="EMBL" id="MEF7613559.1"/>
    </source>
</evidence>
<dbReference type="Proteomes" id="UP001336250">
    <property type="component" value="Unassembled WGS sequence"/>
</dbReference>
<comment type="similarity">
    <text evidence="1">Belongs to the PrpD family.</text>
</comment>
<comment type="caution">
    <text evidence="4">The sequence shown here is derived from an EMBL/GenBank/DDBJ whole genome shotgun (WGS) entry which is preliminary data.</text>
</comment>
<evidence type="ECO:0000313" key="5">
    <source>
        <dbReference type="Proteomes" id="UP001336250"/>
    </source>
</evidence>
<dbReference type="Gene3D" id="3.30.1330.120">
    <property type="entry name" value="2-methylcitrate dehydratase PrpD"/>
    <property type="match status" value="1"/>
</dbReference>
<organism evidence="4 5">
    <name type="scientific">Aquincola agrisoli</name>
    <dbReference type="NCBI Taxonomy" id="3119538"/>
    <lineage>
        <taxon>Bacteria</taxon>
        <taxon>Pseudomonadati</taxon>
        <taxon>Pseudomonadota</taxon>
        <taxon>Betaproteobacteria</taxon>
        <taxon>Burkholderiales</taxon>
        <taxon>Sphaerotilaceae</taxon>
        <taxon>Aquincola</taxon>
    </lineage>
</organism>
<keyword evidence="5" id="KW-1185">Reference proteome</keyword>
<dbReference type="InterPro" id="IPR045336">
    <property type="entry name" value="MmgE_PrpD_N"/>
</dbReference>
<name>A0AAW9QCV2_9BURK</name>
<evidence type="ECO:0000259" key="3">
    <source>
        <dbReference type="Pfam" id="PF19305"/>
    </source>
</evidence>
<dbReference type="GO" id="GO:0016829">
    <property type="term" value="F:lyase activity"/>
    <property type="evidence" value="ECO:0007669"/>
    <property type="project" value="InterPro"/>
</dbReference>
<protein>
    <submittedName>
        <fullName evidence="4">MmgE/PrpD family protein</fullName>
    </submittedName>
</protein>
<evidence type="ECO:0000259" key="2">
    <source>
        <dbReference type="Pfam" id="PF03972"/>
    </source>
</evidence>
<dbReference type="Pfam" id="PF19305">
    <property type="entry name" value="MmgE_PrpD_C"/>
    <property type="match status" value="1"/>
</dbReference>
<accession>A0AAW9QCV2</accession>
<dbReference type="InterPro" id="IPR005656">
    <property type="entry name" value="MmgE_PrpD"/>
</dbReference>
<dbReference type="EMBL" id="JAZIBG010000019">
    <property type="protein sequence ID" value="MEF7613559.1"/>
    <property type="molecule type" value="Genomic_DNA"/>
</dbReference>
<dbReference type="PANTHER" id="PTHR16943:SF8">
    <property type="entry name" value="2-METHYLCITRATE DEHYDRATASE"/>
    <property type="match status" value="1"/>
</dbReference>
<dbReference type="Pfam" id="PF03972">
    <property type="entry name" value="MmgE_PrpD_N"/>
    <property type="match status" value="1"/>
</dbReference>
<sequence>MTATTTTPSGMERPGLPEAALVAHTLGLIERPLAAPTRERLAQALLDWFTAGCSAAALPAAGRLRELAARLFPGEGTAPVFGGTTRDPHTTLSPMAAGFANAGITHLREIDDAHRAAMLHPGVVAVSPALALAPGLGLTQRRVAQAVLAGYEVALRVGEAMGAGHAGLFHATATAGSVGAAASAAVALGLGPAAFHHALGIAATQAAGLWQLVDDGAHEAKALHPAFAVRNGLTAAFAAQAGFPGAAAFVTGRRGMRALLAGNGPVEVLAGDARDIARLHTATIKAWPACAMLFTPLDAMLSLIEDHGLRADDVAAVEVEIFSHALKIAGVHWPAAPAEAAFSLRYLLAVLLTRGRIGIADTESPQPEDPALKALAERIAVRGSEGFQQAFPGRRPSRVTVTLRSGQQLSAYRELRRGDPEDPYTWPALQARMRAFVPGMDDAQAAALVDACERLLDPARDDEPAAFPAALFGA</sequence>
<proteinExistence type="inferred from homology"/>
<reference evidence="4 5" key="1">
    <citation type="submission" date="2024-02" db="EMBL/GenBank/DDBJ databases">
        <title>Genome sequence of Aquincola sp. MAHUQ-54.</title>
        <authorList>
            <person name="Huq M.A."/>
        </authorList>
    </citation>
    <scope>NUCLEOTIDE SEQUENCE [LARGE SCALE GENOMIC DNA]</scope>
    <source>
        <strain evidence="4 5">MAHUQ-54</strain>
    </source>
</reference>
<dbReference type="PANTHER" id="PTHR16943">
    <property type="entry name" value="2-METHYLCITRATE DEHYDRATASE-RELATED"/>
    <property type="match status" value="1"/>
</dbReference>
<dbReference type="InterPro" id="IPR045337">
    <property type="entry name" value="MmgE_PrpD_C"/>
</dbReference>
<dbReference type="RefSeq" id="WP_332288502.1">
    <property type="nucleotide sequence ID" value="NZ_JAZIBG010000019.1"/>
</dbReference>
<dbReference type="InterPro" id="IPR036148">
    <property type="entry name" value="MmgE/PrpD_sf"/>
</dbReference>
<feature type="domain" description="MmgE/PrpD N-terminal" evidence="2">
    <location>
        <begin position="34"/>
        <end position="265"/>
    </location>
</feature>
<gene>
    <name evidence="4" type="ORF">V4F39_06505</name>
</gene>
<dbReference type="Gene3D" id="1.10.4100.10">
    <property type="entry name" value="2-methylcitrate dehydratase PrpD"/>
    <property type="match status" value="1"/>
</dbReference>
<evidence type="ECO:0000256" key="1">
    <source>
        <dbReference type="ARBA" id="ARBA00006174"/>
    </source>
</evidence>
<dbReference type="InterPro" id="IPR042188">
    <property type="entry name" value="MmgE/PrpD_sf_2"/>
</dbReference>
<dbReference type="AlphaFoldDB" id="A0AAW9QCV2"/>
<dbReference type="InterPro" id="IPR042183">
    <property type="entry name" value="MmgE/PrpD_sf_1"/>
</dbReference>